<feature type="transmembrane region" description="Helical" evidence="1">
    <location>
        <begin position="922"/>
        <end position="944"/>
    </location>
</feature>
<protein>
    <submittedName>
        <fullName evidence="3">Uncharacterized protein</fullName>
    </submittedName>
</protein>
<evidence type="ECO:0000256" key="2">
    <source>
        <dbReference type="SAM" id="SignalP"/>
    </source>
</evidence>
<evidence type="ECO:0000313" key="3">
    <source>
        <dbReference type="EMBL" id="MBI6565019.1"/>
    </source>
</evidence>
<keyword evidence="1" id="KW-0812">Transmembrane</keyword>
<dbReference type="EMBL" id="JAEILG010000027">
    <property type="protein sequence ID" value="MBI6565019.1"/>
    <property type="molecule type" value="Genomic_DNA"/>
</dbReference>
<dbReference type="PROSITE" id="PS50890">
    <property type="entry name" value="PUA"/>
    <property type="match status" value="1"/>
</dbReference>
<name>A0ABS0UHG2_9PSED</name>
<evidence type="ECO:0000313" key="4">
    <source>
        <dbReference type="Proteomes" id="UP000648914"/>
    </source>
</evidence>
<keyword evidence="4" id="KW-1185">Reference proteome</keyword>
<gene>
    <name evidence="3" type="ORF">YA0852_13005</name>
</gene>
<accession>A0ABS0UHG2</accession>
<evidence type="ECO:0000256" key="1">
    <source>
        <dbReference type="SAM" id="Phobius"/>
    </source>
</evidence>
<feature type="transmembrane region" description="Helical" evidence="1">
    <location>
        <begin position="876"/>
        <end position="901"/>
    </location>
</feature>
<feature type="signal peptide" evidence="2">
    <location>
        <begin position="1"/>
        <end position="21"/>
    </location>
</feature>
<comment type="caution">
    <text evidence="3">The sequence shown here is derived from an EMBL/GenBank/DDBJ whole genome shotgun (WGS) entry which is preliminary data.</text>
</comment>
<feature type="transmembrane region" description="Helical" evidence="1">
    <location>
        <begin position="143"/>
        <end position="170"/>
    </location>
</feature>
<sequence length="1039" mass="115659">MRQFKILAMLFLMLIASQSHAFEYSNLCEVMKTATPQSKGLASQITPGLFSCNEDQALSVIYSLEGGNSTALSTIKPILKSGGMSEDHFSTPNPVLDAFTSYMWNMIIVIVGALTGYIVFRFLVDWYQSQSIQASLKNNTTRIVSIVMLIVSPWTFSMFALLFATVSIMFSNKELLADSMGKLSKVDDYNVIRPEEKMVLSANIERFNDIATEDTRTKDALFANNRIALGEAGYTKEEMLKIAAESGLEISKEENSWIDSVNVDVTSNIKNIVNLVNEVHNYPMRKTADDYSMSDRALKGYPASVGKFVIGSNGGDVETLTGQSLNDGTMKSMFEKGAKASTEMFGGSSTYLNNAFKLAKKYYAQINDDYFQTSSMNVVDGKFEADEQSIVDDSYAKTKELMEILKIKEIGVSKSADAEVIKAKFAANILSAHMGHDFDKNGASFRNILNAFKNTIVRAKLDEYCTTHWFEHEASRRAIAIFNDLPNDTKGRDLNRMQGIDFDMQCATLNASSLKIEILGSPNESDAKKFKAKQLAYLTAFNRAHDLFYIGVKKALQENKEGMDILTYEVLSNVQRGILGAALSSQAITQFESNKNLSSQILKNSFFVYWDNADVKNYDYVNKKILCGITDVKPNGADGSCNLTPFAPIDYKGLYLSPIMNITPSTLTDNDSFLSKIDLYKLIFEMIGLDFTSIKEMAGFDPSLSIPKGRAQCASNPQSCENNYHIGLAAGMYKLGSEMFDFGVNIILIKALTGAADGALDGLMELIGNSDSSSSAGINTSKFTGKLAKFLGTLSGKTLQIVVKSMDIIMSAYLPLGYVFAALGFFCKYIMPMLMFFMILGQLIKFVYFVIFFKFIEVPVLLSYSTISGDSKFIKIMGWKFVYLISFMMILMLFMLVMNFMGNNLDARAVIWGILGMSDGTFIGDILSILMVVVYAIYTLFMIYKHGIDSFNRVMKTISNEDAIHDDSVSRMQAFIMHPQLQNALHAGIPMLGNAFDKVVKNNAWAKSYDVENRKRKEEIRKQFSEEERKNSTTTEGEA</sequence>
<reference evidence="3 4" key="1">
    <citation type="submission" date="2020-12" db="EMBL/GenBank/DDBJ databases">
        <title>Comparative genomic insights into the epidemiology and virulence of plant pathogenic Pseudomonads from Turkey.</title>
        <authorList>
            <person name="Dillon M."/>
            <person name="Ruiz-Bedoya T."/>
            <person name="Bendalovic-Torma C."/>
            <person name="Guttman K.M."/>
            <person name="Kwak H."/>
            <person name="Middleton M.A."/>
            <person name="Wang P.W."/>
            <person name="Horuz S."/>
            <person name="Aysan Y."/>
            <person name="Guttman D.S."/>
        </authorList>
    </citation>
    <scope>NUCLEOTIDE SEQUENCE [LARGE SCALE GENOMIC DNA]</scope>
    <source>
        <strain evidence="3 4">S5_IA_2b</strain>
    </source>
</reference>
<keyword evidence="1" id="KW-1133">Transmembrane helix</keyword>
<keyword evidence="2" id="KW-0732">Signal</keyword>
<organism evidence="3 4">
    <name type="scientific">Pseudomonas synxantha</name>
    <dbReference type="NCBI Taxonomy" id="47883"/>
    <lineage>
        <taxon>Bacteria</taxon>
        <taxon>Pseudomonadati</taxon>
        <taxon>Pseudomonadota</taxon>
        <taxon>Gammaproteobacteria</taxon>
        <taxon>Pseudomonadales</taxon>
        <taxon>Pseudomonadaceae</taxon>
        <taxon>Pseudomonas</taxon>
    </lineage>
</organism>
<feature type="transmembrane region" description="Helical" evidence="1">
    <location>
        <begin position="102"/>
        <end position="123"/>
    </location>
</feature>
<dbReference type="Proteomes" id="UP000648914">
    <property type="component" value="Unassembled WGS sequence"/>
</dbReference>
<feature type="chain" id="PRO_5045047727" evidence="2">
    <location>
        <begin position="22"/>
        <end position="1039"/>
    </location>
</feature>
<keyword evidence="1" id="KW-0472">Membrane</keyword>
<proteinExistence type="predicted"/>